<sequence>MNTGARVRPDVLPGGDPCHDLPRQRGEEDIARPDERVQQWLRRGRSDAGGRAARGDVPDGEGLGDLAGIDHQQVVDLALALGPEVQVGHLTTALTKPWPGTTPGAVPDR</sequence>
<reference evidence="2" key="1">
    <citation type="submission" date="2020-09" db="EMBL/GenBank/DDBJ databases">
        <title>Whole genome shotgun sequence of Streptomyces xanthophaeus NBRC 12829.</title>
        <authorList>
            <person name="Komaki H."/>
            <person name="Tamura T."/>
        </authorList>
    </citation>
    <scope>NUCLEOTIDE SEQUENCE</scope>
    <source>
        <strain evidence="2">NBRC 12829</strain>
    </source>
</reference>
<keyword evidence="3" id="KW-1185">Reference proteome</keyword>
<protein>
    <submittedName>
        <fullName evidence="2">Uncharacterized protein</fullName>
    </submittedName>
</protein>
<feature type="region of interest" description="Disordered" evidence="1">
    <location>
        <begin position="1"/>
        <end position="37"/>
    </location>
</feature>
<feature type="compositionally biased region" description="Basic and acidic residues" evidence="1">
    <location>
        <begin position="17"/>
        <end position="37"/>
    </location>
</feature>
<evidence type="ECO:0000313" key="3">
    <source>
        <dbReference type="Proteomes" id="UP000600026"/>
    </source>
</evidence>
<evidence type="ECO:0000256" key="1">
    <source>
        <dbReference type="SAM" id="MobiDB-lite"/>
    </source>
</evidence>
<organism evidence="2 3">
    <name type="scientific">Streptomyces xanthophaeus</name>
    <dbReference type="NCBI Taxonomy" id="67385"/>
    <lineage>
        <taxon>Bacteria</taxon>
        <taxon>Bacillati</taxon>
        <taxon>Actinomycetota</taxon>
        <taxon>Actinomycetes</taxon>
        <taxon>Kitasatosporales</taxon>
        <taxon>Streptomycetaceae</taxon>
        <taxon>Streptomyces</taxon>
    </lineage>
</organism>
<name>A0A919H177_9ACTN</name>
<proteinExistence type="predicted"/>
<dbReference type="Proteomes" id="UP000600026">
    <property type="component" value="Unassembled WGS sequence"/>
</dbReference>
<dbReference type="EMBL" id="BNEE01000006">
    <property type="protein sequence ID" value="GHI85524.1"/>
    <property type="molecule type" value="Genomic_DNA"/>
</dbReference>
<gene>
    <name evidence="2" type="ORF">Sxan_28880</name>
</gene>
<evidence type="ECO:0000313" key="2">
    <source>
        <dbReference type="EMBL" id="GHI85524.1"/>
    </source>
</evidence>
<accession>A0A919H177</accession>
<comment type="caution">
    <text evidence="2">The sequence shown here is derived from an EMBL/GenBank/DDBJ whole genome shotgun (WGS) entry which is preliminary data.</text>
</comment>
<dbReference type="AlphaFoldDB" id="A0A919H177"/>